<evidence type="ECO:0000256" key="1">
    <source>
        <dbReference type="ARBA" id="ARBA00004496"/>
    </source>
</evidence>
<organism evidence="8 9">
    <name type="scientific">Apophysomyces ossiformis</name>
    <dbReference type="NCBI Taxonomy" id="679940"/>
    <lineage>
        <taxon>Eukaryota</taxon>
        <taxon>Fungi</taxon>
        <taxon>Fungi incertae sedis</taxon>
        <taxon>Mucoromycota</taxon>
        <taxon>Mucoromycotina</taxon>
        <taxon>Mucoromycetes</taxon>
        <taxon>Mucorales</taxon>
        <taxon>Mucorineae</taxon>
        <taxon>Mucoraceae</taxon>
        <taxon>Apophysomyces</taxon>
    </lineage>
</organism>
<dbReference type="SUPFAM" id="SSF54762">
    <property type="entry name" value="Signal recognition particle alu RNA binding heterodimer, SRP9/14"/>
    <property type="match status" value="1"/>
</dbReference>
<evidence type="ECO:0000256" key="3">
    <source>
        <dbReference type="ARBA" id="ARBA00022490"/>
    </source>
</evidence>
<evidence type="ECO:0000256" key="2">
    <source>
        <dbReference type="ARBA" id="ARBA00010349"/>
    </source>
</evidence>
<comment type="subcellular location">
    <subcellularLocation>
        <location evidence="1 7">Cytoplasm</location>
    </subcellularLocation>
</comment>
<dbReference type="PANTHER" id="PTHR12013">
    <property type="entry name" value="SIGNAL RECOGNITION PARTICLE 14 KD PROTEIN"/>
    <property type="match status" value="1"/>
</dbReference>
<accession>A0A8H7EM55</accession>
<dbReference type="GO" id="GO:0008312">
    <property type="term" value="F:7S RNA binding"/>
    <property type="evidence" value="ECO:0007669"/>
    <property type="project" value="UniProtKB-UniRule"/>
</dbReference>
<dbReference type="InterPro" id="IPR003210">
    <property type="entry name" value="Signal_recog_particle_SRP14"/>
</dbReference>
<dbReference type="OrthoDB" id="19209at2759"/>
<dbReference type="InterPro" id="IPR009018">
    <property type="entry name" value="Signal_recog_particle_SRP9/14"/>
</dbReference>
<sequence>MKALDPLTFTVQLGQFYEKSKESGTVAVTMKRSKASSDSNLKLKLNVVTSRRLVRASKTKQTLPKGSEEAMKSGIATEDVRYPCLVRAVYKNQKISTMVAPDDFNKFQNAYGTIIKAYMDSLKKKERTKKNKKPKTSH</sequence>
<dbReference type="AlphaFoldDB" id="A0A8H7EM55"/>
<evidence type="ECO:0000313" key="8">
    <source>
        <dbReference type="EMBL" id="KAF7722039.1"/>
    </source>
</evidence>
<dbReference type="Pfam" id="PF02290">
    <property type="entry name" value="SRP14"/>
    <property type="match status" value="1"/>
</dbReference>
<protein>
    <recommendedName>
        <fullName evidence="7">Signal recognition particle subunit SRP14</fullName>
    </recommendedName>
    <alternativeName>
        <fullName evidence="7">Signal recognition particle 14 kDa protein</fullName>
    </alternativeName>
</protein>
<proteinExistence type="inferred from homology"/>
<evidence type="ECO:0000256" key="4">
    <source>
        <dbReference type="ARBA" id="ARBA00022884"/>
    </source>
</evidence>
<comment type="function">
    <text evidence="7">Component of the signal recognition particle (SRP) complex, a ribonucleoprotein complex that mediates the cotranslational targeting of secretory and membrane proteins to the endoplasmic reticulum (ER).</text>
</comment>
<keyword evidence="3 7" id="KW-0963">Cytoplasm</keyword>
<reference evidence="8" key="1">
    <citation type="submission" date="2020-01" db="EMBL/GenBank/DDBJ databases">
        <title>Genome Sequencing of Three Apophysomyces-Like Fungal Strains Confirms a Novel Fungal Genus in the Mucoromycota with divergent Burkholderia-like Endosymbiotic Bacteria.</title>
        <authorList>
            <person name="Stajich J.E."/>
            <person name="Macias A.M."/>
            <person name="Carter-House D."/>
            <person name="Lovett B."/>
            <person name="Kasson L.R."/>
            <person name="Berry K."/>
            <person name="Grigoriev I."/>
            <person name="Chang Y."/>
            <person name="Spatafora J."/>
            <person name="Kasson M.T."/>
        </authorList>
    </citation>
    <scope>NUCLEOTIDE SEQUENCE</scope>
    <source>
        <strain evidence="8">NRRL A-21654</strain>
    </source>
</reference>
<evidence type="ECO:0000256" key="7">
    <source>
        <dbReference type="RuleBase" id="RU368100"/>
    </source>
</evidence>
<comment type="caution">
    <text evidence="8">The sequence shown here is derived from an EMBL/GenBank/DDBJ whole genome shotgun (WGS) entry which is preliminary data.</text>
</comment>
<dbReference type="GO" id="GO:0005786">
    <property type="term" value="C:signal recognition particle, endoplasmic reticulum targeting"/>
    <property type="evidence" value="ECO:0007669"/>
    <property type="project" value="UniProtKB-UniRule"/>
</dbReference>
<evidence type="ECO:0000256" key="6">
    <source>
        <dbReference type="ARBA" id="ARBA00023274"/>
    </source>
</evidence>
<dbReference type="Proteomes" id="UP000605846">
    <property type="component" value="Unassembled WGS sequence"/>
</dbReference>
<keyword evidence="6 7" id="KW-0687">Ribonucleoprotein</keyword>
<dbReference type="Gene3D" id="3.30.720.10">
    <property type="entry name" value="Signal recognition particle alu RNA binding heterodimer, srp9/1"/>
    <property type="match status" value="1"/>
</dbReference>
<evidence type="ECO:0000256" key="5">
    <source>
        <dbReference type="ARBA" id="ARBA00023135"/>
    </source>
</evidence>
<comment type="subunit">
    <text evidence="7">Component of a fungal signal recognition particle (SRP) complex that consists of a 7SL RNA molecule (scR1) and at least six protein subunits: SRP72, SRP68, SRP54, SEC65, SRP21 and SRP14.</text>
</comment>
<evidence type="ECO:0000313" key="9">
    <source>
        <dbReference type="Proteomes" id="UP000605846"/>
    </source>
</evidence>
<gene>
    <name evidence="8" type="primary">SRP14</name>
    <name evidence="8" type="ORF">EC973_003761</name>
</gene>
<name>A0A8H7EM55_9FUNG</name>
<dbReference type="EMBL" id="JABAYA010000217">
    <property type="protein sequence ID" value="KAF7722039.1"/>
    <property type="molecule type" value="Genomic_DNA"/>
</dbReference>
<keyword evidence="4 7" id="KW-0694">RNA-binding</keyword>
<dbReference type="GO" id="GO:0030942">
    <property type="term" value="F:endoplasmic reticulum signal peptide binding"/>
    <property type="evidence" value="ECO:0007669"/>
    <property type="project" value="UniProtKB-UniRule"/>
</dbReference>
<keyword evidence="9" id="KW-1185">Reference proteome</keyword>
<dbReference type="GO" id="GO:0006614">
    <property type="term" value="P:SRP-dependent cotranslational protein targeting to membrane"/>
    <property type="evidence" value="ECO:0007669"/>
    <property type="project" value="UniProtKB-UniRule"/>
</dbReference>
<keyword evidence="5 7" id="KW-0733">Signal recognition particle</keyword>
<comment type="similarity">
    <text evidence="2 7">Belongs to the SRP14 family.</text>
</comment>